<dbReference type="GO" id="GO:0015833">
    <property type="term" value="P:peptide transport"/>
    <property type="evidence" value="ECO:0007669"/>
    <property type="project" value="InterPro"/>
</dbReference>
<dbReference type="PANTHER" id="PTHR43776">
    <property type="entry name" value="TRANSPORT ATP-BINDING PROTEIN"/>
    <property type="match status" value="1"/>
</dbReference>
<dbReference type="InterPro" id="IPR013563">
    <property type="entry name" value="Oligopep_ABC_C"/>
</dbReference>
<keyword evidence="2" id="KW-0813">Transport</keyword>
<dbReference type="PATRIC" id="fig|1227490.4.peg.641"/>
<comment type="caution">
    <text evidence="7">The sequence shown here is derived from an EMBL/GenBank/DDBJ whole genome shotgun (WGS) entry which is preliminary data.</text>
</comment>
<dbReference type="Proteomes" id="UP000011560">
    <property type="component" value="Unassembled WGS sequence"/>
</dbReference>
<dbReference type="PROSITE" id="PS00211">
    <property type="entry name" value="ABC_TRANSPORTER_1"/>
    <property type="match status" value="1"/>
</dbReference>
<protein>
    <submittedName>
        <fullName evidence="7">Oligopeptide ABC transporter ATPase</fullName>
    </submittedName>
</protein>
<sequence>MTETNAGSPHAATSEAESDAVDHSSSANIEGSPVVADSDPLLEVRGLEKHYPITRGFLRREVGRVRAVDGIDFDIGRGEALGLVGESGSGKTTAAHSILRLEEPTAGEIVFDGESVTDLSGPNLRSFRRRAQLVVQDPNEAFNPRLTVGSAVAEPLSLHGMSDESRRRAIVEDVLERVGLSGDDADRYPHEFSGGEKQRISIARALVCNPDLIVADEPTSALDARVQSDVLALLADIRREHDISILFISHDLDVVRLFCDRVAVMYLGEIVEQGPIEDVLESPAHPYTRVLMNSVPSLDPSDRTFESPLTDTIPDPGDPPSGCRFHTRCPELIPPADLAVSDEEWQTLAAFRFTIETGELPSAVDPTTVGDVDAATVREEFDLPTELADQELNRRIGSAVEAVASGDVETAGQELASVLPTVCEQVVPTQSTHRGRPVNCHRYDPDREAEPVAWRGAGL</sequence>
<dbReference type="SMART" id="SM00382">
    <property type="entry name" value="AAA"/>
    <property type="match status" value="1"/>
</dbReference>
<dbReference type="Pfam" id="PF00005">
    <property type="entry name" value="ABC_tran"/>
    <property type="match status" value="1"/>
</dbReference>
<reference evidence="7 8" key="1">
    <citation type="journal article" date="2014" name="PLoS Genet.">
        <title>Phylogenetically driven sequencing of extremely halophilic archaea reveals strategies for static and dynamic osmo-response.</title>
        <authorList>
            <person name="Becker E.A."/>
            <person name="Seitzer P.M."/>
            <person name="Tritt A."/>
            <person name="Larsen D."/>
            <person name="Krusor M."/>
            <person name="Yao A.I."/>
            <person name="Wu D."/>
            <person name="Madern D."/>
            <person name="Eisen J.A."/>
            <person name="Darling A.E."/>
            <person name="Facciotti M.T."/>
        </authorList>
    </citation>
    <scope>NUCLEOTIDE SEQUENCE [LARGE SCALE GENOMIC DNA]</scope>
    <source>
        <strain evidence="7 8">JCM 14624</strain>
    </source>
</reference>
<evidence type="ECO:0000256" key="2">
    <source>
        <dbReference type="ARBA" id="ARBA00022448"/>
    </source>
</evidence>
<feature type="region of interest" description="Disordered" evidence="5">
    <location>
        <begin position="433"/>
        <end position="459"/>
    </location>
</feature>
<dbReference type="STRING" id="1227490.C479_03156"/>
<dbReference type="Pfam" id="PF08352">
    <property type="entry name" value="oligo_HPY"/>
    <property type="match status" value="1"/>
</dbReference>
<evidence type="ECO:0000256" key="1">
    <source>
        <dbReference type="ARBA" id="ARBA00005417"/>
    </source>
</evidence>
<keyword evidence="3" id="KW-0547">Nucleotide-binding</keyword>
<dbReference type="Gene3D" id="3.40.50.300">
    <property type="entry name" value="P-loop containing nucleotide triphosphate hydrolases"/>
    <property type="match status" value="1"/>
</dbReference>
<feature type="domain" description="ABC transporter" evidence="6">
    <location>
        <begin position="42"/>
        <end position="292"/>
    </location>
</feature>
<keyword evidence="4" id="KW-0067">ATP-binding</keyword>
<comment type="similarity">
    <text evidence="1">Belongs to the ABC transporter superfamily.</text>
</comment>
<dbReference type="FunFam" id="3.40.50.300:FF:000016">
    <property type="entry name" value="Oligopeptide ABC transporter ATP-binding component"/>
    <property type="match status" value="1"/>
</dbReference>
<evidence type="ECO:0000259" key="6">
    <source>
        <dbReference type="PROSITE" id="PS50893"/>
    </source>
</evidence>
<dbReference type="SUPFAM" id="SSF52540">
    <property type="entry name" value="P-loop containing nucleoside triphosphate hydrolases"/>
    <property type="match status" value="1"/>
</dbReference>
<dbReference type="GO" id="GO:0016887">
    <property type="term" value="F:ATP hydrolysis activity"/>
    <property type="evidence" value="ECO:0007669"/>
    <property type="project" value="InterPro"/>
</dbReference>
<evidence type="ECO:0000256" key="3">
    <source>
        <dbReference type="ARBA" id="ARBA00022741"/>
    </source>
</evidence>
<dbReference type="NCBIfam" id="TIGR01727">
    <property type="entry name" value="oligo_HPY"/>
    <property type="match status" value="1"/>
</dbReference>
<dbReference type="InterPro" id="IPR027417">
    <property type="entry name" value="P-loop_NTPase"/>
</dbReference>
<dbReference type="GO" id="GO:0005524">
    <property type="term" value="F:ATP binding"/>
    <property type="evidence" value="ECO:0007669"/>
    <property type="project" value="UniProtKB-KW"/>
</dbReference>
<dbReference type="InterPro" id="IPR003439">
    <property type="entry name" value="ABC_transporter-like_ATP-bd"/>
</dbReference>
<proteinExistence type="inferred from homology"/>
<evidence type="ECO:0000313" key="7">
    <source>
        <dbReference type="EMBL" id="ELZ13810.1"/>
    </source>
</evidence>
<feature type="region of interest" description="Disordered" evidence="5">
    <location>
        <begin position="1"/>
        <end position="34"/>
    </location>
</feature>
<dbReference type="PROSITE" id="PS50893">
    <property type="entry name" value="ABC_TRANSPORTER_2"/>
    <property type="match status" value="1"/>
</dbReference>
<dbReference type="CDD" id="cd03257">
    <property type="entry name" value="ABC_NikE_OppD_transporters"/>
    <property type="match status" value="1"/>
</dbReference>
<accession>M0BS86</accession>
<gene>
    <name evidence="7" type="ORF">C479_03156</name>
</gene>
<dbReference type="RefSeq" id="WP_007697665.1">
    <property type="nucleotide sequence ID" value="NZ_AOIQ01000006.1"/>
</dbReference>
<keyword evidence="8" id="KW-1185">Reference proteome</keyword>
<evidence type="ECO:0000256" key="5">
    <source>
        <dbReference type="SAM" id="MobiDB-lite"/>
    </source>
</evidence>
<dbReference type="InterPro" id="IPR017871">
    <property type="entry name" value="ABC_transporter-like_CS"/>
</dbReference>
<dbReference type="EMBL" id="AOIQ01000006">
    <property type="protein sequence ID" value="ELZ13810.1"/>
    <property type="molecule type" value="Genomic_DNA"/>
</dbReference>
<evidence type="ECO:0000313" key="8">
    <source>
        <dbReference type="Proteomes" id="UP000011560"/>
    </source>
</evidence>
<dbReference type="OrthoDB" id="18209at2157"/>
<dbReference type="InterPro" id="IPR050319">
    <property type="entry name" value="ABC_transp_ATP-bind"/>
</dbReference>
<dbReference type="InterPro" id="IPR003593">
    <property type="entry name" value="AAA+_ATPase"/>
</dbReference>
<dbReference type="AlphaFoldDB" id="M0BS86"/>
<dbReference type="PANTHER" id="PTHR43776:SF7">
    <property type="entry name" value="D,D-DIPEPTIDE TRANSPORT ATP-BINDING PROTEIN DDPF-RELATED"/>
    <property type="match status" value="1"/>
</dbReference>
<dbReference type="GO" id="GO:0055085">
    <property type="term" value="P:transmembrane transport"/>
    <property type="evidence" value="ECO:0007669"/>
    <property type="project" value="UniProtKB-ARBA"/>
</dbReference>
<feature type="compositionally biased region" description="Basic and acidic residues" evidence="5">
    <location>
        <begin position="441"/>
        <end position="450"/>
    </location>
</feature>
<evidence type="ECO:0000256" key="4">
    <source>
        <dbReference type="ARBA" id="ARBA00022840"/>
    </source>
</evidence>
<organism evidence="7 8">
    <name type="scientific">Halovivax asiaticus JCM 14624</name>
    <dbReference type="NCBI Taxonomy" id="1227490"/>
    <lineage>
        <taxon>Archaea</taxon>
        <taxon>Methanobacteriati</taxon>
        <taxon>Methanobacteriota</taxon>
        <taxon>Stenosarchaea group</taxon>
        <taxon>Halobacteria</taxon>
        <taxon>Halobacteriales</taxon>
        <taxon>Natrialbaceae</taxon>
        <taxon>Halovivax</taxon>
    </lineage>
</organism>
<name>M0BS86_9EURY</name>